<protein>
    <recommendedName>
        <fullName evidence="2">BTB domain-containing protein</fullName>
    </recommendedName>
</protein>
<feature type="region of interest" description="Disordered" evidence="1">
    <location>
        <begin position="121"/>
        <end position="153"/>
    </location>
</feature>
<dbReference type="EMBL" id="KZ613747">
    <property type="protein sequence ID" value="PMD64775.1"/>
    <property type="molecule type" value="Genomic_DNA"/>
</dbReference>
<dbReference type="PANTHER" id="PTHR47843">
    <property type="entry name" value="BTB DOMAIN-CONTAINING PROTEIN-RELATED"/>
    <property type="match status" value="1"/>
</dbReference>
<sequence>MTTPATNSKRKRTTDEVAAGSSASQEKKAKLRAPHFSAPAEMVTFLVGKAGSEEPFLVHKEFVCYYSPALRAAFNSSFVEGQTQTYRLEDISTNAFRLFVQWLYSQKMDLHVGIDSVPDNSVQPVAGAGKNGSNGPGSGSDGNDGNKEDKEEARRAQDLDLAQLWVVGDRLFIPSLQNAVILAWYKLWHSNDGRSCSTSWINYAYEHTCVGSHLRNLAVDELAYPVNPDEIKKHAEELPREMLIDLTLVYSKAVWPIDEEDDFQKEWAGEYSDKRPGSMRRIGHRYRCTRTWRNYLVPEDEG</sequence>
<dbReference type="Proteomes" id="UP000235371">
    <property type="component" value="Unassembled WGS sequence"/>
</dbReference>
<dbReference type="PROSITE" id="PS50097">
    <property type="entry name" value="BTB"/>
    <property type="match status" value="1"/>
</dbReference>
<keyword evidence="4" id="KW-1185">Reference proteome</keyword>
<dbReference type="Pfam" id="PF00651">
    <property type="entry name" value="BTB"/>
    <property type="match status" value="1"/>
</dbReference>
<reference evidence="3 4" key="1">
    <citation type="submission" date="2016-04" db="EMBL/GenBank/DDBJ databases">
        <title>A degradative enzymes factory behind the ericoid mycorrhizal symbiosis.</title>
        <authorList>
            <consortium name="DOE Joint Genome Institute"/>
            <person name="Martino E."/>
            <person name="Morin E."/>
            <person name="Grelet G."/>
            <person name="Kuo A."/>
            <person name="Kohler A."/>
            <person name="Daghino S."/>
            <person name="Barry K."/>
            <person name="Choi C."/>
            <person name="Cichocki N."/>
            <person name="Clum A."/>
            <person name="Copeland A."/>
            <person name="Hainaut M."/>
            <person name="Haridas S."/>
            <person name="Labutti K."/>
            <person name="Lindquist E."/>
            <person name="Lipzen A."/>
            <person name="Khouja H.-R."/>
            <person name="Murat C."/>
            <person name="Ohm R."/>
            <person name="Olson A."/>
            <person name="Spatafora J."/>
            <person name="Veneault-Fourrey C."/>
            <person name="Henrissat B."/>
            <person name="Grigoriev I."/>
            <person name="Martin F."/>
            <person name="Perotto S."/>
        </authorList>
    </citation>
    <scope>NUCLEOTIDE SEQUENCE [LARGE SCALE GENOMIC DNA]</scope>
    <source>
        <strain evidence="3 4">E</strain>
    </source>
</reference>
<dbReference type="AlphaFoldDB" id="A0A2J6TP34"/>
<proteinExistence type="predicted"/>
<dbReference type="PANTHER" id="PTHR47843:SF2">
    <property type="entry name" value="BTB DOMAIN-CONTAINING PROTEIN"/>
    <property type="match status" value="1"/>
</dbReference>
<evidence type="ECO:0000313" key="4">
    <source>
        <dbReference type="Proteomes" id="UP000235371"/>
    </source>
</evidence>
<gene>
    <name evidence="3" type="ORF">K444DRAFT_659991</name>
</gene>
<dbReference type="InterPro" id="IPR000210">
    <property type="entry name" value="BTB/POZ_dom"/>
</dbReference>
<dbReference type="InParanoid" id="A0A2J6TP34"/>
<evidence type="ECO:0000259" key="2">
    <source>
        <dbReference type="PROSITE" id="PS50097"/>
    </source>
</evidence>
<feature type="region of interest" description="Disordered" evidence="1">
    <location>
        <begin position="1"/>
        <end position="30"/>
    </location>
</feature>
<dbReference type="Gene3D" id="3.30.710.10">
    <property type="entry name" value="Potassium Channel Kv1.1, Chain A"/>
    <property type="match status" value="1"/>
</dbReference>
<dbReference type="InterPro" id="IPR011333">
    <property type="entry name" value="SKP1/BTB/POZ_sf"/>
</dbReference>
<accession>A0A2J6TP34</accession>
<feature type="compositionally biased region" description="Gly residues" evidence="1">
    <location>
        <begin position="129"/>
        <end position="142"/>
    </location>
</feature>
<evidence type="ECO:0000313" key="3">
    <source>
        <dbReference type="EMBL" id="PMD64775.1"/>
    </source>
</evidence>
<dbReference type="CDD" id="cd18186">
    <property type="entry name" value="BTB_POZ_ZBTB_KLHL-like"/>
    <property type="match status" value="1"/>
</dbReference>
<feature type="domain" description="BTB" evidence="2">
    <location>
        <begin position="41"/>
        <end position="112"/>
    </location>
</feature>
<name>A0A2J6TP34_9HELO</name>
<organism evidence="3 4">
    <name type="scientific">Hyaloscypha bicolor E</name>
    <dbReference type="NCBI Taxonomy" id="1095630"/>
    <lineage>
        <taxon>Eukaryota</taxon>
        <taxon>Fungi</taxon>
        <taxon>Dikarya</taxon>
        <taxon>Ascomycota</taxon>
        <taxon>Pezizomycotina</taxon>
        <taxon>Leotiomycetes</taxon>
        <taxon>Helotiales</taxon>
        <taxon>Hyaloscyphaceae</taxon>
        <taxon>Hyaloscypha</taxon>
        <taxon>Hyaloscypha bicolor</taxon>
    </lineage>
</organism>
<dbReference type="RefSeq" id="XP_024741679.1">
    <property type="nucleotide sequence ID" value="XM_024886418.1"/>
</dbReference>
<dbReference type="OrthoDB" id="194443at2759"/>
<evidence type="ECO:0000256" key="1">
    <source>
        <dbReference type="SAM" id="MobiDB-lite"/>
    </source>
</evidence>
<feature type="compositionally biased region" description="Basic and acidic residues" evidence="1">
    <location>
        <begin position="144"/>
        <end position="153"/>
    </location>
</feature>
<dbReference type="SUPFAM" id="SSF54695">
    <property type="entry name" value="POZ domain"/>
    <property type="match status" value="1"/>
</dbReference>
<dbReference type="GeneID" id="36594495"/>